<name>A0A3P9Q6G3_POERE</name>
<protein>
    <submittedName>
        <fullName evidence="3">Aminoadipate-semialdehyde dehydrogenase</fullName>
    </submittedName>
</protein>
<evidence type="ECO:0000256" key="1">
    <source>
        <dbReference type="SAM" id="MobiDB-lite"/>
    </source>
</evidence>
<accession>A0A3P9Q6G3</accession>
<dbReference type="PANTHER" id="PTHR44394">
    <property type="entry name" value="BETA-ALANINE-ACTIVATING ENZYME"/>
    <property type="match status" value="1"/>
</dbReference>
<feature type="domain" description="AMP-dependent synthetase/ligase" evidence="2">
    <location>
        <begin position="230"/>
        <end position="410"/>
    </location>
</feature>
<dbReference type="PANTHER" id="PTHR44394:SF1">
    <property type="entry name" value="BETA-ALANINE-ACTIVATING ENZYME"/>
    <property type="match status" value="1"/>
</dbReference>
<dbReference type="Proteomes" id="UP000242638">
    <property type="component" value="Unassembled WGS sequence"/>
</dbReference>
<dbReference type="InterPro" id="IPR042099">
    <property type="entry name" value="ANL_N_sf"/>
</dbReference>
<feature type="domain" description="AMP-dependent synthetase/ligase" evidence="2">
    <location>
        <begin position="12"/>
        <end position="114"/>
    </location>
</feature>
<proteinExistence type="predicted"/>
<dbReference type="Pfam" id="PF00501">
    <property type="entry name" value="AMP-binding"/>
    <property type="match status" value="2"/>
</dbReference>
<dbReference type="InterPro" id="IPR052091">
    <property type="entry name" value="Beta-ala_Activ/Resist"/>
</dbReference>
<dbReference type="Gene3D" id="3.40.50.980">
    <property type="match status" value="1"/>
</dbReference>
<dbReference type="Ensembl" id="ENSPRET00000030110.1">
    <property type="protein sequence ID" value="ENSPREP00000029771.1"/>
    <property type="gene ID" value="ENSPREG00000020147.1"/>
</dbReference>
<dbReference type="GeneTree" id="ENSGT00440000033811"/>
<dbReference type="AlphaFoldDB" id="A0A3P9Q6G3"/>
<dbReference type="GO" id="GO:0043041">
    <property type="term" value="P:amino acid activation for nonribosomal peptide biosynthetic process"/>
    <property type="evidence" value="ECO:0007669"/>
    <property type="project" value="TreeGrafter"/>
</dbReference>
<evidence type="ECO:0000259" key="2">
    <source>
        <dbReference type="Pfam" id="PF00501"/>
    </source>
</evidence>
<evidence type="ECO:0000313" key="3">
    <source>
        <dbReference type="Ensembl" id="ENSPREP00000029771.1"/>
    </source>
</evidence>
<keyword evidence="4" id="KW-1185">Reference proteome</keyword>
<dbReference type="Gene3D" id="3.40.50.12780">
    <property type="entry name" value="N-terminal domain of ligase-like"/>
    <property type="match status" value="1"/>
</dbReference>
<reference evidence="4" key="1">
    <citation type="submission" date="2013-11" db="EMBL/GenBank/DDBJ databases">
        <title>The genomic landscape of the Guanapo guppy.</title>
        <authorList>
            <person name="Kuenstner A."/>
            <person name="Dreyer C."/>
        </authorList>
    </citation>
    <scope>NUCLEOTIDE SEQUENCE</scope>
    <source>
        <strain evidence="4">Guanapo</strain>
    </source>
</reference>
<evidence type="ECO:0000313" key="4">
    <source>
        <dbReference type="Proteomes" id="UP000242638"/>
    </source>
</evidence>
<reference evidence="3" key="3">
    <citation type="submission" date="2025-09" db="UniProtKB">
        <authorList>
            <consortium name="Ensembl"/>
        </authorList>
    </citation>
    <scope>IDENTIFICATION</scope>
    <source>
        <strain evidence="3">Guanapo</strain>
    </source>
</reference>
<organism evidence="3 4">
    <name type="scientific">Poecilia reticulata</name>
    <name type="common">Guppy</name>
    <name type="synonym">Acanthophacelus reticulatus</name>
    <dbReference type="NCBI Taxonomy" id="8081"/>
    <lineage>
        <taxon>Eukaryota</taxon>
        <taxon>Metazoa</taxon>
        <taxon>Chordata</taxon>
        <taxon>Craniata</taxon>
        <taxon>Vertebrata</taxon>
        <taxon>Euteleostomi</taxon>
        <taxon>Actinopterygii</taxon>
        <taxon>Neopterygii</taxon>
        <taxon>Teleostei</taxon>
        <taxon>Neoteleostei</taxon>
        <taxon>Acanthomorphata</taxon>
        <taxon>Ovalentaria</taxon>
        <taxon>Atherinomorphae</taxon>
        <taxon>Cyprinodontiformes</taxon>
        <taxon>Poeciliidae</taxon>
        <taxon>Poeciliinae</taxon>
        <taxon>Poecilia</taxon>
    </lineage>
</organism>
<dbReference type="Bgee" id="ENSPREG00000020147">
    <property type="expression patterns" value="Expressed in caudal fin and 1 other cell type or tissue"/>
</dbReference>
<dbReference type="SUPFAM" id="SSF56801">
    <property type="entry name" value="Acetyl-CoA synthetase-like"/>
    <property type="match status" value="1"/>
</dbReference>
<feature type="region of interest" description="Disordered" evidence="1">
    <location>
        <begin position="180"/>
        <end position="220"/>
    </location>
</feature>
<dbReference type="InterPro" id="IPR000873">
    <property type="entry name" value="AMP-dep_synth/lig_dom"/>
</dbReference>
<reference evidence="3" key="2">
    <citation type="submission" date="2025-08" db="UniProtKB">
        <authorList>
            <consortium name="Ensembl"/>
        </authorList>
    </citation>
    <scope>IDENTIFICATION</scope>
    <source>
        <strain evidence="3">Guanapo</strain>
    </source>
</reference>
<sequence>MPARTLQDLVSAAASLHPDRAAVLYDSGSGETPGSLLYREVVQLAEDLSAALLQNCSPRGGAVGLYCSDDLLVPAWILGILQSSAAYVPLDPEAPGLLTARVMSQCGLKYCAVKRDLVKLFSPPYRSKTLIALIVRVFFYLNINSYSPLLSRLAFSGGCSRSRPCGGLRGAAPVQVDLDAHRASSSRRGRTSESGLGVRPAHVRHDGSSQNREGSPQVHRPQYSRLVSLLRSLFQMSADDVVFLASPLTFDPSVVDIFLALSSGALLLIVPSVMKKMPGRLAQMLFKHHRTTVLQVTPTLLVRFGPGILKRDVLSPGSSLRVLALGGEACPSPAQLRSWKHEENKTAVYNIYGVTEVSCWASCYRVPEPQLHSVSSVPLGTPLMDTVVEVRNEDDCVITEGEGQVFIGGTDFYLFI</sequence>